<comment type="pathway">
    <text evidence="5">Cofactor biosynthesis; nicotinate biosynthesis; nicotinate from nicotinamide: step 1/1.</text>
</comment>
<proteinExistence type="inferred from homology"/>
<feature type="compositionally biased region" description="Polar residues" evidence="8">
    <location>
        <begin position="144"/>
        <end position="162"/>
    </location>
</feature>
<keyword evidence="4" id="KW-0378">Hydrolase</keyword>
<evidence type="ECO:0000256" key="5">
    <source>
        <dbReference type="ARBA" id="ARBA00037900"/>
    </source>
</evidence>
<keyword evidence="3" id="KW-0479">Metal-binding</keyword>
<evidence type="ECO:0000256" key="2">
    <source>
        <dbReference type="ARBA" id="ARBA00022642"/>
    </source>
</evidence>
<evidence type="ECO:0000256" key="3">
    <source>
        <dbReference type="ARBA" id="ARBA00022723"/>
    </source>
</evidence>
<evidence type="ECO:0000256" key="4">
    <source>
        <dbReference type="ARBA" id="ARBA00022801"/>
    </source>
</evidence>
<dbReference type="GO" id="GO:0046872">
    <property type="term" value="F:metal ion binding"/>
    <property type="evidence" value="ECO:0007669"/>
    <property type="project" value="UniProtKB-KW"/>
</dbReference>
<feature type="compositionally biased region" description="Basic residues" evidence="8">
    <location>
        <begin position="232"/>
        <end position="244"/>
    </location>
</feature>
<feature type="region of interest" description="Disordered" evidence="8">
    <location>
        <begin position="144"/>
        <end position="210"/>
    </location>
</feature>
<dbReference type="AlphaFoldDB" id="A0A2C6KC73"/>
<dbReference type="GO" id="GO:0019363">
    <property type="term" value="P:pyridine nucleotide biosynthetic process"/>
    <property type="evidence" value="ECO:0007669"/>
    <property type="project" value="UniProtKB-KW"/>
</dbReference>
<protein>
    <recommendedName>
        <fullName evidence="6">nicotinamidase</fullName>
        <ecNumber evidence="6">3.5.1.19</ecNumber>
    </recommendedName>
    <alternativeName>
        <fullName evidence="7">Nicotinamide deamidase</fullName>
    </alternativeName>
</protein>
<comment type="caution">
    <text evidence="10">The sequence shown here is derived from an EMBL/GenBank/DDBJ whole genome shotgun (WGS) entry which is preliminary data.</text>
</comment>
<organism evidence="10 11">
    <name type="scientific">Cystoisospora suis</name>
    <dbReference type="NCBI Taxonomy" id="483139"/>
    <lineage>
        <taxon>Eukaryota</taxon>
        <taxon>Sar</taxon>
        <taxon>Alveolata</taxon>
        <taxon>Apicomplexa</taxon>
        <taxon>Conoidasida</taxon>
        <taxon>Coccidia</taxon>
        <taxon>Eucoccidiorida</taxon>
        <taxon>Eimeriorina</taxon>
        <taxon>Sarcocystidae</taxon>
        <taxon>Cystoisospora</taxon>
    </lineage>
</organism>
<dbReference type="InterPro" id="IPR052347">
    <property type="entry name" value="Isochorismatase_Nicotinamidase"/>
</dbReference>
<feature type="domain" description="Isochorismatase-like" evidence="9">
    <location>
        <begin position="252"/>
        <end position="376"/>
    </location>
</feature>
<comment type="similarity">
    <text evidence="1">Belongs to the isochorismatase family.</text>
</comment>
<reference evidence="10 11" key="1">
    <citation type="journal article" date="2017" name="Int. J. Parasitol.">
        <title>The genome of the protozoan parasite Cystoisospora suis and a reverse vaccinology approach to identify vaccine candidates.</title>
        <authorList>
            <person name="Palmieri N."/>
            <person name="Shrestha A."/>
            <person name="Ruttkowski B."/>
            <person name="Beck T."/>
            <person name="Vogl C."/>
            <person name="Tomley F."/>
            <person name="Blake D.P."/>
            <person name="Joachim A."/>
        </authorList>
    </citation>
    <scope>NUCLEOTIDE SEQUENCE [LARGE SCALE GENOMIC DNA]</scope>
    <source>
        <strain evidence="10 11">Wien I</strain>
    </source>
</reference>
<gene>
    <name evidence="10" type="ORF">CSUI_004296</name>
</gene>
<evidence type="ECO:0000259" key="9">
    <source>
        <dbReference type="Pfam" id="PF00857"/>
    </source>
</evidence>
<dbReference type="GeneID" id="94427700"/>
<dbReference type="SUPFAM" id="SSF52499">
    <property type="entry name" value="Isochorismatase-like hydrolases"/>
    <property type="match status" value="1"/>
</dbReference>
<evidence type="ECO:0000256" key="7">
    <source>
        <dbReference type="ARBA" id="ARBA00043224"/>
    </source>
</evidence>
<keyword evidence="11" id="KW-1185">Reference proteome</keyword>
<dbReference type="Proteomes" id="UP000221165">
    <property type="component" value="Unassembled WGS sequence"/>
</dbReference>
<dbReference type="Gene3D" id="3.40.50.850">
    <property type="entry name" value="Isochorismatase-like"/>
    <property type="match status" value="1"/>
</dbReference>
<evidence type="ECO:0000256" key="8">
    <source>
        <dbReference type="SAM" id="MobiDB-lite"/>
    </source>
</evidence>
<dbReference type="OrthoDB" id="1739143at2759"/>
<evidence type="ECO:0000313" key="11">
    <source>
        <dbReference type="Proteomes" id="UP000221165"/>
    </source>
</evidence>
<dbReference type="EC" id="3.5.1.19" evidence="6"/>
<dbReference type="GO" id="GO:0008936">
    <property type="term" value="F:nicotinamidase activity"/>
    <property type="evidence" value="ECO:0007669"/>
    <property type="project" value="UniProtKB-EC"/>
</dbReference>
<dbReference type="VEuPathDB" id="ToxoDB:CSUI_004296"/>
<keyword evidence="2" id="KW-0662">Pyridine nucleotide biosynthesis</keyword>
<sequence>MASRRAGEPHHEGPPEALLDIIQNSVACLVITDVQRDFCEGGALGGEGRREMVLNINRLRCWRTLCGAQGESSCCSDSEDSAALRVEDIADELFEHVVITRDWHPYNHLSFARSHTVSCNPEACTCGDEEESDSLREPPATAAITNAVRSQGTADTDVSVTETKSKNKRSDVSSGSNTSHSHADSCEGPASGVDMPSARKGGFQEEPLHHGETNGVVEESIQNGEHDARTPRTSKHLSRNQVRRKRSGTVLDLWPVHCVQNTPGAELHPELLTLPTDVPIYKATNREEESYSCFGSGMSQTPLAALLQEWKVETVCVVGLCIDFCVSATAYAALEVPGIRTVCVLTDCSKSVFEENTPKVSEAMRNKGIRVCTTAEMFSRKA</sequence>
<evidence type="ECO:0000313" key="10">
    <source>
        <dbReference type="EMBL" id="PHJ21851.1"/>
    </source>
</evidence>
<dbReference type="RefSeq" id="XP_067923530.1">
    <property type="nucleotide sequence ID" value="XM_068064489.1"/>
</dbReference>
<accession>A0A2C6KC73</accession>
<name>A0A2C6KC73_9APIC</name>
<evidence type="ECO:0000256" key="6">
    <source>
        <dbReference type="ARBA" id="ARBA00039017"/>
    </source>
</evidence>
<dbReference type="InterPro" id="IPR036380">
    <property type="entry name" value="Isochorismatase-like_sf"/>
</dbReference>
<dbReference type="InterPro" id="IPR000868">
    <property type="entry name" value="Isochorismatase-like_dom"/>
</dbReference>
<feature type="region of interest" description="Disordered" evidence="8">
    <location>
        <begin position="223"/>
        <end position="244"/>
    </location>
</feature>
<dbReference type="PANTHER" id="PTHR11080:SF2">
    <property type="entry name" value="LD05707P"/>
    <property type="match status" value="1"/>
</dbReference>
<dbReference type="Pfam" id="PF00857">
    <property type="entry name" value="Isochorismatase"/>
    <property type="match status" value="1"/>
</dbReference>
<evidence type="ECO:0000256" key="1">
    <source>
        <dbReference type="ARBA" id="ARBA00006336"/>
    </source>
</evidence>
<dbReference type="PANTHER" id="PTHR11080">
    <property type="entry name" value="PYRAZINAMIDASE/NICOTINAMIDASE"/>
    <property type="match status" value="1"/>
</dbReference>
<dbReference type="EMBL" id="MIGC01001979">
    <property type="protein sequence ID" value="PHJ21851.1"/>
    <property type="molecule type" value="Genomic_DNA"/>
</dbReference>